<keyword evidence="2" id="KW-1185">Reference proteome</keyword>
<proteinExistence type="predicted"/>
<protein>
    <submittedName>
        <fullName evidence="1">Uncharacterized protein</fullName>
    </submittedName>
</protein>
<evidence type="ECO:0000313" key="2">
    <source>
        <dbReference type="Proteomes" id="UP000507470"/>
    </source>
</evidence>
<dbReference type="EMBL" id="CACVKT020005775">
    <property type="protein sequence ID" value="CAC5397831.1"/>
    <property type="molecule type" value="Genomic_DNA"/>
</dbReference>
<sequence length="184" mass="21316">MKRKKFTVLLMSVYFVCLLNIWKTVHKVHEKGGDTLGNSSGYHVHSDINGQSVHVSSQIHVSTVISNMTLQDPNTHFKTELDRTSRYVLETNLQYWRSVDNTSVKFYYFSAYGDVRKLHVLRIVGSLRASLKDHINCCFYTSKSPVSNIPEVRAEYSLIPEGKELRYVEYNSNLRMIENVIVFF</sequence>
<name>A0A6J8CPY9_MYTCO</name>
<organism evidence="1 2">
    <name type="scientific">Mytilus coruscus</name>
    <name type="common">Sea mussel</name>
    <dbReference type="NCBI Taxonomy" id="42192"/>
    <lineage>
        <taxon>Eukaryota</taxon>
        <taxon>Metazoa</taxon>
        <taxon>Spiralia</taxon>
        <taxon>Lophotrochozoa</taxon>
        <taxon>Mollusca</taxon>
        <taxon>Bivalvia</taxon>
        <taxon>Autobranchia</taxon>
        <taxon>Pteriomorphia</taxon>
        <taxon>Mytilida</taxon>
        <taxon>Mytiloidea</taxon>
        <taxon>Mytilidae</taxon>
        <taxon>Mytilinae</taxon>
        <taxon>Mytilus</taxon>
    </lineage>
</organism>
<dbReference type="Proteomes" id="UP000507470">
    <property type="component" value="Unassembled WGS sequence"/>
</dbReference>
<gene>
    <name evidence="1" type="ORF">MCOR_32242</name>
</gene>
<accession>A0A6J8CPY9</accession>
<dbReference type="AlphaFoldDB" id="A0A6J8CPY9"/>
<evidence type="ECO:0000313" key="1">
    <source>
        <dbReference type="EMBL" id="CAC5397831.1"/>
    </source>
</evidence>
<reference evidence="1 2" key="1">
    <citation type="submission" date="2020-06" db="EMBL/GenBank/DDBJ databases">
        <authorList>
            <person name="Li R."/>
            <person name="Bekaert M."/>
        </authorList>
    </citation>
    <scope>NUCLEOTIDE SEQUENCE [LARGE SCALE GENOMIC DNA]</scope>
    <source>
        <strain evidence="2">wild</strain>
    </source>
</reference>